<dbReference type="PANTHER" id="PTHR10927">
    <property type="entry name" value="RIBOSOME MATURATION PROTEIN SBDS"/>
    <property type="match status" value="1"/>
</dbReference>
<dbReference type="VEuPathDB" id="AmoebaDB:MBAL_010241"/>
<feature type="non-terminal residue" evidence="5">
    <location>
        <position position="230"/>
    </location>
</feature>
<dbReference type="SUPFAM" id="SSF109728">
    <property type="entry name" value="Hypothetical protein AF0491, middle domain"/>
    <property type="match status" value="1"/>
</dbReference>
<dbReference type="Pfam" id="PF01172">
    <property type="entry name" value="SBDS_N"/>
    <property type="match status" value="1"/>
</dbReference>
<evidence type="ECO:0000259" key="4">
    <source>
        <dbReference type="Pfam" id="PF20268"/>
    </source>
</evidence>
<dbReference type="EMBL" id="DQ187324">
    <property type="protein sequence ID" value="ABA41647.1"/>
    <property type="molecule type" value="mRNA"/>
</dbReference>
<dbReference type="InterPro" id="IPR035647">
    <property type="entry name" value="EFG_III/V"/>
</dbReference>
<comment type="similarity">
    <text evidence="1">Belongs to the SDO1/SBDS family.</text>
</comment>
<dbReference type="Gene3D" id="3.30.70.240">
    <property type="match status" value="1"/>
</dbReference>
<dbReference type="NCBIfam" id="TIGR00291">
    <property type="entry name" value="RNA_SBDS"/>
    <property type="match status" value="1"/>
</dbReference>
<accession>Q3HWV8</accession>
<proteinExistence type="evidence at transcript level"/>
<dbReference type="SUPFAM" id="SSF54980">
    <property type="entry name" value="EF-G C-terminal domain-like"/>
    <property type="match status" value="1"/>
</dbReference>
<dbReference type="InterPro" id="IPR002140">
    <property type="entry name" value="Sdo1/SBDS"/>
</dbReference>
<evidence type="ECO:0000259" key="3">
    <source>
        <dbReference type="Pfam" id="PF09377"/>
    </source>
</evidence>
<dbReference type="InterPro" id="IPR019783">
    <property type="entry name" value="SDO1/SBDS_N"/>
</dbReference>
<dbReference type="Gene3D" id="3.30.1250.10">
    <property type="entry name" value="Ribosome maturation protein SBDS, N-terminal domain"/>
    <property type="match status" value="1"/>
</dbReference>
<dbReference type="PANTHER" id="PTHR10927:SF4">
    <property type="entry name" value="RIBOSOME MATURATION PROTEIN SDO1 HOMOLOG"/>
    <property type="match status" value="1"/>
</dbReference>
<organism evidence="5">
    <name type="scientific">Mastigamoeba balamuthi</name>
    <name type="common">Phreatamoeba balamuthi</name>
    <dbReference type="NCBI Taxonomy" id="108607"/>
    <lineage>
        <taxon>Eukaryota</taxon>
        <taxon>Amoebozoa</taxon>
        <taxon>Evosea</taxon>
        <taxon>Archamoebae</taxon>
        <taxon>Mastigamoebida</taxon>
        <taxon>Mastigamoebidae</taxon>
        <taxon>Mastigamoeba</taxon>
    </lineage>
</organism>
<reference evidence="5" key="1">
    <citation type="submission" date="2005-08" db="EMBL/GenBank/DDBJ databases">
        <authorList>
            <person name="Roger A.J."/>
        </authorList>
    </citation>
    <scope>NUCLEOTIDE SEQUENCE</scope>
</reference>
<feature type="domain" description="Ribosome maturation protein SDO1/SBDS N-terminal" evidence="2">
    <location>
        <begin position="5"/>
        <end position="91"/>
    </location>
</feature>
<sequence length="230" mass="25549">MAEYQVVKYKSGKLAFEALVKPGAVQKYRAGKATLESALYVDDALFVGHHSKGEKAKAADLKAAFGSDDLRACLKTVLDKGDAALSADERKDKVEQMRREVVNYIHKYYIDPRAKTPHPVTRIENALETLKIHLDPELPVERQIQDIVKRLPEVMPCKRCDVEAVLVVPNKVMGQAQGIIHKLATVTREQYTSDGCRMDITLVPGDFDTLVADLSKVTKGEFQIDLVGAE</sequence>
<dbReference type="InterPro" id="IPR037188">
    <property type="entry name" value="Sdo1/SBDS_central_sf"/>
</dbReference>
<name>Q3HWV8_MASBA</name>
<dbReference type="Pfam" id="PF20268">
    <property type="entry name" value="SBDS_C"/>
    <property type="match status" value="1"/>
</dbReference>
<evidence type="ECO:0000256" key="1">
    <source>
        <dbReference type="ARBA" id="ARBA00007433"/>
    </source>
</evidence>
<protein>
    <submittedName>
        <fullName evidence="5">Shwachman-Bodian-Diamond protein-like protein</fullName>
    </submittedName>
</protein>
<dbReference type="InterPro" id="IPR036786">
    <property type="entry name" value="Ribosome_mat_SBDS_N_sf"/>
</dbReference>
<evidence type="ECO:0000313" key="5">
    <source>
        <dbReference type="EMBL" id="ABA41647.1"/>
    </source>
</evidence>
<dbReference type="InterPro" id="IPR039100">
    <property type="entry name" value="Sdo1/SBDS-like"/>
</dbReference>
<dbReference type="AlphaFoldDB" id="Q3HWV8"/>
<dbReference type="Gene3D" id="1.10.10.900">
    <property type="entry name" value="SBDS protein C-terminal domain, subdomain 1"/>
    <property type="match status" value="1"/>
</dbReference>
<dbReference type="GO" id="GO:0042256">
    <property type="term" value="P:cytosolic ribosome assembly"/>
    <property type="evidence" value="ECO:0007669"/>
    <property type="project" value="InterPro"/>
</dbReference>
<feature type="domain" description="Ribosome maturation protein SDO1/SBDS central" evidence="3">
    <location>
        <begin position="99"/>
        <end position="159"/>
    </location>
</feature>
<dbReference type="SUPFAM" id="SSF89895">
    <property type="entry name" value="FYSH domain"/>
    <property type="match status" value="1"/>
</dbReference>
<feature type="domain" description="Ribosome maturation protein SDO1/SBDS C-terminal" evidence="4">
    <location>
        <begin position="166"/>
        <end position="227"/>
    </location>
</feature>
<evidence type="ECO:0000259" key="2">
    <source>
        <dbReference type="Pfam" id="PF01172"/>
    </source>
</evidence>
<reference evidence="5" key="2">
    <citation type="journal article" date="2006" name="Genomics">
        <title>Phylogeny, sequence conservation, and functional complementation of the SBDS protein family.</title>
        <authorList>
            <person name="Boocock G.R."/>
            <person name="Marit M.R."/>
            <person name="Rommens J.M."/>
        </authorList>
    </citation>
    <scope>NUCLEOTIDE SEQUENCE</scope>
</reference>
<dbReference type="InterPro" id="IPR046928">
    <property type="entry name" value="SDO1/SBDS_C"/>
</dbReference>
<dbReference type="InterPro" id="IPR018978">
    <property type="entry name" value="SDO1/SBDS_central"/>
</dbReference>
<dbReference type="Pfam" id="PF09377">
    <property type="entry name" value="SBDS_domain_II"/>
    <property type="match status" value="1"/>
</dbReference>